<reference evidence="1" key="1">
    <citation type="submission" date="2019-08" db="EMBL/GenBank/DDBJ databases">
        <authorList>
            <person name="Kucharzyk K."/>
            <person name="Murdoch R.W."/>
            <person name="Higgins S."/>
            <person name="Loffler F."/>
        </authorList>
    </citation>
    <scope>NUCLEOTIDE SEQUENCE</scope>
</reference>
<name>A0A644ZX55_9ZZZZ</name>
<evidence type="ECO:0000313" key="1">
    <source>
        <dbReference type="EMBL" id="MPM45296.1"/>
    </source>
</evidence>
<dbReference type="AlphaFoldDB" id="A0A644ZX55"/>
<dbReference type="EMBL" id="VSSQ01010819">
    <property type="protein sequence ID" value="MPM45296.1"/>
    <property type="molecule type" value="Genomic_DNA"/>
</dbReference>
<organism evidence="1">
    <name type="scientific">bioreactor metagenome</name>
    <dbReference type="NCBI Taxonomy" id="1076179"/>
    <lineage>
        <taxon>unclassified sequences</taxon>
        <taxon>metagenomes</taxon>
        <taxon>ecological metagenomes</taxon>
    </lineage>
</organism>
<protein>
    <submittedName>
        <fullName evidence="1">Uncharacterized protein</fullName>
    </submittedName>
</protein>
<proteinExistence type="predicted"/>
<sequence>MAASLVNGNLQTADRQRIFGTNVHIALVSANGIAGDHHPFNDAVAVAFHDGAVHKRAGIAFIRIANNKLLVAGILAGKFPFLAGRETSPAATAQARGFHLFDHLGRGHSGQRFG</sequence>
<accession>A0A644ZX55</accession>
<gene>
    <name evidence="1" type="ORF">SDC9_91982</name>
</gene>
<comment type="caution">
    <text evidence="1">The sequence shown here is derived from an EMBL/GenBank/DDBJ whole genome shotgun (WGS) entry which is preliminary data.</text>
</comment>